<evidence type="ECO:0000313" key="4">
    <source>
        <dbReference type="EMBL" id="WUV44828.1"/>
    </source>
</evidence>
<protein>
    <submittedName>
        <fullName evidence="4">Phenylpropionate dioxygenase</fullName>
    </submittedName>
</protein>
<keyword evidence="5" id="KW-1185">Reference proteome</keyword>
<accession>A0ABZ1YNT6</accession>
<dbReference type="Proteomes" id="UP001432062">
    <property type="component" value="Chromosome"/>
</dbReference>
<reference evidence="4" key="1">
    <citation type="submission" date="2022-10" db="EMBL/GenBank/DDBJ databases">
        <title>The complete genomes of actinobacterial strains from the NBC collection.</title>
        <authorList>
            <person name="Joergensen T.S."/>
            <person name="Alvarez Arevalo M."/>
            <person name="Sterndorff E.B."/>
            <person name="Faurdal D."/>
            <person name="Vuksanovic O."/>
            <person name="Mourched A.-S."/>
            <person name="Charusanti P."/>
            <person name="Shaw S."/>
            <person name="Blin K."/>
            <person name="Weber T."/>
        </authorList>
    </citation>
    <scope>NUCLEOTIDE SEQUENCE</scope>
    <source>
        <strain evidence="4">NBC_01482</strain>
    </source>
</reference>
<dbReference type="GO" id="GO:0051213">
    <property type="term" value="F:dioxygenase activity"/>
    <property type="evidence" value="ECO:0007669"/>
    <property type="project" value="UniProtKB-KW"/>
</dbReference>
<comment type="similarity">
    <text evidence="1">Belongs to the bacterial ring-hydroxylating dioxygenase beta subunit family.</text>
</comment>
<sequence length="184" mass="20985">MTAIETTEHAPQAAHRSPLADPELQNIATQFLALESKLLDEAHEEDWYQLLDPELLYVIPIRQATEQRSDEVNRAAFRVRDTLAHVRLRIDRLATAQAYSEIPPSRTMRLVGSVLARPTDRDDVISVSSAVLLYRQRGIDPHFDLIPYRRNDELRITADGPRLLRREILLTEVSIATPNLGLFL</sequence>
<evidence type="ECO:0000256" key="2">
    <source>
        <dbReference type="ARBA" id="ARBA00023002"/>
    </source>
</evidence>
<dbReference type="InterPro" id="IPR000391">
    <property type="entry name" value="Rng_hydr_dOase-bsu"/>
</dbReference>
<organism evidence="4 5">
    <name type="scientific">Nocardia vinacea</name>
    <dbReference type="NCBI Taxonomy" id="96468"/>
    <lineage>
        <taxon>Bacteria</taxon>
        <taxon>Bacillati</taxon>
        <taxon>Actinomycetota</taxon>
        <taxon>Actinomycetes</taxon>
        <taxon>Mycobacteriales</taxon>
        <taxon>Nocardiaceae</taxon>
        <taxon>Nocardia</taxon>
    </lineage>
</organism>
<name>A0ABZ1YNT6_9NOCA</name>
<dbReference type="Pfam" id="PF00866">
    <property type="entry name" value="Ring_hydroxyl_B"/>
    <property type="match status" value="1"/>
</dbReference>
<dbReference type="SUPFAM" id="SSF54427">
    <property type="entry name" value="NTF2-like"/>
    <property type="match status" value="1"/>
</dbReference>
<dbReference type="PANTHER" id="PTHR41534">
    <property type="entry name" value="BLR3401 PROTEIN"/>
    <property type="match status" value="1"/>
</dbReference>
<evidence type="ECO:0000256" key="3">
    <source>
        <dbReference type="SAM" id="MobiDB-lite"/>
    </source>
</evidence>
<dbReference type="EMBL" id="CP109441">
    <property type="protein sequence ID" value="WUV44828.1"/>
    <property type="molecule type" value="Genomic_DNA"/>
</dbReference>
<keyword evidence="2" id="KW-0560">Oxidoreductase</keyword>
<feature type="region of interest" description="Disordered" evidence="3">
    <location>
        <begin position="1"/>
        <end position="20"/>
    </location>
</feature>
<gene>
    <name evidence="4" type="ORF">OG563_37710</name>
</gene>
<evidence type="ECO:0000256" key="1">
    <source>
        <dbReference type="ARBA" id="ARBA00009570"/>
    </source>
</evidence>
<keyword evidence="4" id="KW-0223">Dioxygenase</keyword>
<dbReference type="InterPro" id="IPR032710">
    <property type="entry name" value="NTF2-like_dom_sf"/>
</dbReference>
<dbReference type="PANTHER" id="PTHR41534:SF2">
    <property type="entry name" value="3-PHENYLPROPIONATE_CINNAMIC ACID DIOXYGENASE SUBUNIT BETA"/>
    <property type="match status" value="1"/>
</dbReference>
<evidence type="ECO:0000313" key="5">
    <source>
        <dbReference type="Proteomes" id="UP001432062"/>
    </source>
</evidence>
<dbReference type="Gene3D" id="3.10.450.50">
    <property type="match status" value="1"/>
</dbReference>
<proteinExistence type="inferred from homology"/>
<dbReference type="RefSeq" id="WP_329407961.1">
    <property type="nucleotide sequence ID" value="NZ_CP109441.1"/>
</dbReference>